<feature type="non-terminal residue" evidence="1">
    <location>
        <position position="56"/>
    </location>
</feature>
<dbReference type="SUPFAM" id="SSF53756">
    <property type="entry name" value="UDP-Glycosyltransferase/glycogen phosphorylase"/>
    <property type="match status" value="1"/>
</dbReference>
<feature type="non-terminal residue" evidence="1">
    <location>
        <position position="1"/>
    </location>
</feature>
<proteinExistence type="predicted"/>
<reference evidence="1" key="1">
    <citation type="submission" date="2018-05" db="EMBL/GenBank/DDBJ databases">
        <authorList>
            <person name="Lanie J.A."/>
            <person name="Ng W.-L."/>
            <person name="Kazmierczak K.M."/>
            <person name="Andrzejewski T.M."/>
            <person name="Davidsen T.M."/>
            <person name="Wayne K.J."/>
            <person name="Tettelin H."/>
            <person name="Glass J.I."/>
            <person name="Rusch D."/>
            <person name="Podicherti R."/>
            <person name="Tsui H.-C.T."/>
            <person name="Winkler M.E."/>
        </authorList>
    </citation>
    <scope>NUCLEOTIDE SEQUENCE</scope>
</reference>
<accession>A0A382JXP3</accession>
<organism evidence="1">
    <name type="scientific">marine metagenome</name>
    <dbReference type="NCBI Taxonomy" id="408172"/>
    <lineage>
        <taxon>unclassified sequences</taxon>
        <taxon>metagenomes</taxon>
        <taxon>ecological metagenomes</taxon>
    </lineage>
</organism>
<dbReference type="AlphaFoldDB" id="A0A382JXP3"/>
<gene>
    <name evidence="1" type="ORF">METZ01_LOCUS269754</name>
</gene>
<name>A0A382JXP3_9ZZZZ</name>
<evidence type="ECO:0000313" key="1">
    <source>
        <dbReference type="EMBL" id="SVC16900.1"/>
    </source>
</evidence>
<protein>
    <recommendedName>
        <fullName evidence="2">Glycosyltransferase subfamily 4-like N-terminal domain-containing protein</fullName>
    </recommendedName>
</protein>
<evidence type="ECO:0008006" key="2">
    <source>
        <dbReference type="Google" id="ProtNLM"/>
    </source>
</evidence>
<dbReference type="Gene3D" id="3.40.50.2000">
    <property type="entry name" value="Glycogen Phosphorylase B"/>
    <property type="match status" value="1"/>
</dbReference>
<dbReference type="EMBL" id="UINC01077097">
    <property type="protein sequence ID" value="SVC16900.1"/>
    <property type="molecule type" value="Genomic_DNA"/>
</dbReference>
<sequence>LNKLKIAILSYRCAPFSGGQGIFVYELSKSLQVLGHDVDVVSGPPYPSLEDSINLV</sequence>